<comment type="caution">
    <text evidence="2">The sequence shown here is derived from an EMBL/GenBank/DDBJ whole genome shotgun (WGS) entry which is preliminary data.</text>
</comment>
<feature type="compositionally biased region" description="Low complexity" evidence="1">
    <location>
        <begin position="36"/>
        <end position="58"/>
    </location>
</feature>
<dbReference type="EMBL" id="JAOA01000044">
    <property type="protein sequence ID" value="ETZ96520.1"/>
    <property type="molecule type" value="Genomic_DNA"/>
</dbReference>
<dbReference type="AlphaFoldDB" id="X7XPL9"/>
<dbReference type="Proteomes" id="UP000020561">
    <property type="component" value="Unassembled WGS sequence"/>
</dbReference>
<accession>X7XPL9</accession>
<organism evidence="2 3">
    <name type="scientific">Mycobacterium kansasii 662</name>
    <dbReference type="NCBI Taxonomy" id="1299326"/>
    <lineage>
        <taxon>Bacteria</taxon>
        <taxon>Bacillati</taxon>
        <taxon>Actinomycetota</taxon>
        <taxon>Actinomycetes</taxon>
        <taxon>Mycobacteriales</taxon>
        <taxon>Mycobacteriaceae</taxon>
        <taxon>Mycobacterium</taxon>
    </lineage>
</organism>
<feature type="region of interest" description="Disordered" evidence="1">
    <location>
        <begin position="35"/>
        <end position="76"/>
    </location>
</feature>
<sequence>MLVGGGDDGLAVGFDVGAGLPVDISDVTGLVGAVDSGAPDVAAGSASGAAGPTRSPASHSGQGPWKARTGATGSVAESRWDRAFRPWCSAGSTRSAGSAVGCRH</sequence>
<name>X7XPL9_MYCKA</name>
<evidence type="ECO:0000256" key="1">
    <source>
        <dbReference type="SAM" id="MobiDB-lite"/>
    </source>
</evidence>
<proteinExistence type="predicted"/>
<evidence type="ECO:0000313" key="2">
    <source>
        <dbReference type="EMBL" id="ETZ96520.1"/>
    </source>
</evidence>
<reference evidence="2 3" key="1">
    <citation type="submission" date="2013-12" db="EMBL/GenBank/DDBJ databases">
        <authorList>
            <person name="Brown-Elliot B."/>
            <person name="Wallace R."/>
            <person name="Lenaerts A."/>
            <person name="Ordway D."/>
            <person name="DeGroote M.A."/>
            <person name="Parker T."/>
            <person name="Sizemore C."/>
            <person name="Tallon L.J."/>
            <person name="Sadzewicz L.K."/>
            <person name="Sengamalay N."/>
            <person name="Fraser C.M."/>
            <person name="Hine E."/>
            <person name="Shefchek K.A."/>
            <person name="Das S.P."/>
            <person name="Tettelin H."/>
        </authorList>
    </citation>
    <scope>NUCLEOTIDE SEQUENCE [LARGE SCALE GENOMIC DNA]</scope>
    <source>
        <strain evidence="2 3">662</strain>
    </source>
</reference>
<dbReference type="PATRIC" id="fig|1299326.3.peg.6676"/>
<evidence type="ECO:0000313" key="3">
    <source>
        <dbReference type="Proteomes" id="UP000020561"/>
    </source>
</evidence>
<gene>
    <name evidence="2" type="ORF">I545_6958</name>
</gene>
<protein>
    <submittedName>
        <fullName evidence="2">Uncharacterized protein</fullName>
    </submittedName>
</protein>